<dbReference type="EMBL" id="FODO01000071">
    <property type="protein sequence ID" value="SEP17108.1"/>
    <property type="molecule type" value="Genomic_DNA"/>
</dbReference>
<gene>
    <name evidence="1" type="ORF">SAMN05216333_1711</name>
</gene>
<feature type="non-terminal residue" evidence="1">
    <location>
        <position position="141"/>
    </location>
</feature>
<keyword evidence="2" id="KW-1185">Reference proteome</keyword>
<protein>
    <submittedName>
        <fullName evidence="1">Uncharacterized protein</fullName>
    </submittedName>
</protein>
<dbReference type="Proteomes" id="UP000198814">
    <property type="component" value="Unassembled WGS sequence"/>
</dbReference>
<dbReference type="AlphaFoldDB" id="A0A1H8VQA1"/>
<organism evidence="1 2">
    <name type="scientific">Nitrosomonas oligotropha</name>
    <dbReference type="NCBI Taxonomy" id="42354"/>
    <lineage>
        <taxon>Bacteria</taxon>
        <taxon>Pseudomonadati</taxon>
        <taxon>Pseudomonadota</taxon>
        <taxon>Betaproteobacteria</taxon>
        <taxon>Nitrosomonadales</taxon>
        <taxon>Nitrosomonadaceae</taxon>
        <taxon>Nitrosomonas</taxon>
    </lineage>
</organism>
<accession>A0A1H8VQA1</accession>
<evidence type="ECO:0000313" key="1">
    <source>
        <dbReference type="EMBL" id="SEP17108.1"/>
    </source>
</evidence>
<sequence length="141" mass="16082">MPIRQGSIDGLCGVYSVMNATEAVIGKFHYDRKLGRKASQRKVLFKKLIGYLDKHDKLEEALIWGFENIDAKGGFIDIAIKSVKKYQKRKLRKGIAFNMDGVTLDAYWEKLTEHLSQPESAAIICLSGRIKHWTCVRRITP</sequence>
<dbReference type="STRING" id="42354.SAMN05216333_1711"/>
<reference evidence="2" key="1">
    <citation type="submission" date="2016-10" db="EMBL/GenBank/DDBJ databases">
        <authorList>
            <person name="Varghese N."/>
            <person name="Submissions S."/>
        </authorList>
    </citation>
    <scope>NUCLEOTIDE SEQUENCE [LARGE SCALE GENOMIC DNA]</scope>
    <source>
        <strain evidence="2">Nm76</strain>
    </source>
</reference>
<name>A0A1H8VQA1_9PROT</name>
<evidence type="ECO:0000313" key="2">
    <source>
        <dbReference type="Proteomes" id="UP000198814"/>
    </source>
</evidence>
<proteinExistence type="predicted"/>